<dbReference type="PROSITE" id="PS01124">
    <property type="entry name" value="HTH_ARAC_FAMILY_2"/>
    <property type="match status" value="1"/>
</dbReference>
<keyword evidence="3" id="KW-0804">Transcription</keyword>
<dbReference type="RefSeq" id="WP_262067869.1">
    <property type="nucleotide sequence ID" value="NZ_JAMXOC010000001.1"/>
</dbReference>
<evidence type="ECO:0000259" key="4">
    <source>
        <dbReference type="PROSITE" id="PS01124"/>
    </source>
</evidence>
<gene>
    <name evidence="5" type="ORF">NK118_01710</name>
</gene>
<comment type="caution">
    <text evidence="5">The sequence shown here is derived from an EMBL/GenBank/DDBJ whole genome shotgun (WGS) entry which is preliminary data.</text>
</comment>
<organism evidence="5 6">
    <name type="scientific">Ohessyouella blattaphilus</name>
    <dbReference type="NCBI Taxonomy" id="2949333"/>
    <lineage>
        <taxon>Bacteria</taxon>
        <taxon>Bacillati</taxon>
        <taxon>Bacillota</taxon>
        <taxon>Clostridia</taxon>
        <taxon>Lachnospirales</taxon>
        <taxon>Lachnospiraceae</taxon>
        <taxon>Ohessyouella</taxon>
    </lineage>
</organism>
<proteinExistence type="predicted"/>
<dbReference type="SUPFAM" id="SSF46689">
    <property type="entry name" value="Homeodomain-like"/>
    <property type="match status" value="2"/>
</dbReference>
<dbReference type="PANTHER" id="PTHR43280">
    <property type="entry name" value="ARAC-FAMILY TRANSCRIPTIONAL REGULATOR"/>
    <property type="match status" value="1"/>
</dbReference>
<dbReference type="Pfam" id="PF12833">
    <property type="entry name" value="HTH_18"/>
    <property type="match status" value="1"/>
</dbReference>
<keyword evidence="2" id="KW-0238">DNA-binding</keyword>
<dbReference type="PANTHER" id="PTHR43280:SF2">
    <property type="entry name" value="HTH-TYPE TRANSCRIPTIONAL REGULATOR EXSA"/>
    <property type="match status" value="1"/>
</dbReference>
<evidence type="ECO:0000313" key="5">
    <source>
        <dbReference type="EMBL" id="MCP1108965.1"/>
    </source>
</evidence>
<dbReference type="Gene3D" id="1.10.10.60">
    <property type="entry name" value="Homeodomain-like"/>
    <property type="match status" value="2"/>
</dbReference>
<keyword evidence="1" id="KW-0805">Transcription regulation</keyword>
<dbReference type="InterPro" id="IPR018060">
    <property type="entry name" value="HTH_AraC"/>
</dbReference>
<dbReference type="Proteomes" id="UP001523565">
    <property type="component" value="Unassembled WGS sequence"/>
</dbReference>
<dbReference type="EMBL" id="JAMZFV010000001">
    <property type="protein sequence ID" value="MCP1108965.1"/>
    <property type="molecule type" value="Genomic_DNA"/>
</dbReference>
<evidence type="ECO:0000256" key="1">
    <source>
        <dbReference type="ARBA" id="ARBA00023015"/>
    </source>
</evidence>
<evidence type="ECO:0000256" key="3">
    <source>
        <dbReference type="ARBA" id="ARBA00023163"/>
    </source>
</evidence>
<name>A0ABT1EE47_9FIRM</name>
<evidence type="ECO:0000313" key="6">
    <source>
        <dbReference type="Proteomes" id="UP001523565"/>
    </source>
</evidence>
<reference evidence="5 6" key="1">
    <citation type="journal article" date="2022" name="Genome Biol. Evol.">
        <title>Host diet, physiology and behaviors set the stage for Lachnospiraceae cladogenesis.</title>
        <authorList>
            <person name="Vera-Ponce De Leon A."/>
            <person name="Schneider M."/>
            <person name="Jahnes B.C."/>
            <person name="Sadowski V."/>
            <person name="Camuy-Velez L.A."/>
            <person name="Duan J."/>
            <person name="Sabree Z.L."/>
        </authorList>
    </citation>
    <scope>NUCLEOTIDE SEQUENCE [LARGE SCALE GENOMIC DNA]</scope>
    <source>
        <strain evidence="5 6">PAL227</strain>
    </source>
</reference>
<dbReference type="InterPro" id="IPR009057">
    <property type="entry name" value="Homeodomain-like_sf"/>
</dbReference>
<sequence>MTNRENLQLYLELINCNYDLFLWEYDGDLNFLQTNWTESVFAGNFVSYTGLAGLVKEHIASGKRTPTILEAPANLMWMASFDYDEDTLKACYFIGPIYSGRNSHLMLRKNMDSYDLSIKLRSSITKIFEQIPTIPSNILSQYAIMFHYALTGERITDADLTFQSTIPAPAQASAKKASTEHAGIWYTEQQLLKAFADGSPNYKEALRNSSSLSSGVKAETGDALRQHKNSGLVLLTLCSRACINGGLAPEIAYDLNDYYATRLEECASLTAVRKLLEEMLEDYVLRVQQAKESSDVSTQIQNACTFIKGNITTPLSIKALAQRYGYSEYYFSRKFHKEVGISVNEYILKERISQAKLLLAGTSDSIQSISDTLLFGNRSYFYTCFRKEVGISPSEYRQSNQKI</sequence>
<accession>A0ABT1EE47</accession>
<keyword evidence="6" id="KW-1185">Reference proteome</keyword>
<evidence type="ECO:0000256" key="2">
    <source>
        <dbReference type="ARBA" id="ARBA00023125"/>
    </source>
</evidence>
<protein>
    <submittedName>
        <fullName evidence="5">AraC family transcriptional regulator</fullName>
    </submittedName>
</protein>
<feature type="domain" description="HTH araC/xylS-type" evidence="4">
    <location>
        <begin position="301"/>
        <end position="399"/>
    </location>
</feature>
<dbReference type="SMART" id="SM00342">
    <property type="entry name" value="HTH_ARAC"/>
    <property type="match status" value="1"/>
</dbReference>